<dbReference type="InterPro" id="IPR036670">
    <property type="entry name" value="SecA_X-link_sf"/>
</dbReference>
<dbReference type="Gene3D" id="3.40.50.300">
    <property type="entry name" value="P-loop containing nucleotide triphosphate hydrolases"/>
    <property type="match status" value="2"/>
</dbReference>
<evidence type="ECO:0000259" key="15">
    <source>
        <dbReference type="PROSITE" id="PS51196"/>
    </source>
</evidence>
<keyword evidence="2 11" id="KW-0813">Transport</keyword>
<comment type="catalytic activity">
    <reaction evidence="11">
        <text>ATP + H2O + cellular proteinSide 1 = ADP + phosphate + cellular proteinSide 2.</text>
        <dbReference type="EC" id="7.4.2.8"/>
    </reaction>
</comment>
<dbReference type="Pfam" id="PF07517">
    <property type="entry name" value="SecA_DEAD"/>
    <property type="match status" value="1"/>
</dbReference>
<proteinExistence type="inferred from homology"/>
<feature type="binding site" evidence="11">
    <location>
        <position position="85"/>
    </location>
    <ligand>
        <name>ATP</name>
        <dbReference type="ChEBI" id="CHEBI:30616"/>
    </ligand>
</feature>
<dbReference type="GO" id="GO:0065002">
    <property type="term" value="P:intracellular protein transmembrane transport"/>
    <property type="evidence" value="ECO:0007669"/>
    <property type="project" value="UniProtKB-UniRule"/>
</dbReference>
<evidence type="ECO:0000256" key="11">
    <source>
        <dbReference type="HAMAP-Rule" id="MF_01382"/>
    </source>
</evidence>
<gene>
    <name evidence="11 16" type="primary">secA</name>
    <name evidence="16" type="ORF">IWT30_01770</name>
</gene>
<dbReference type="EMBL" id="BCMF01000008">
    <property type="protein sequence ID" value="GAW99798.1"/>
    <property type="molecule type" value="Genomic_DNA"/>
</dbReference>
<keyword evidence="9 11" id="KW-0811">Translocation</keyword>
<dbReference type="InterPro" id="IPR027417">
    <property type="entry name" value="P-loop_NTPase"/>
</dbReference>
<protein>
    <recommendedName>
        <fullName evidence="11 12">Protein translocase subunit SecA</fullName>
        <ecNumber evidence="11">7.4.2.8</ecNumber>
    </recommendedName>
</protein>
<accession>A0A1Z5IDS4</accession>
<dbReference type="GO" id="GO:0043952">
    <property type="term" value="P:protein transport by the Sec complex"/>
    <property type="evidence" value="ECO:0007669"/>
    <property type="project" value="TreeGrafter"/>
</dbReference>
<dbReference type="HAMAP" id="MF_01382">
    <property type="entry name" value="SecA"/>
    <property type="match status" value="1"/>
</dbReference>
<dbReference type="Proteomes" id="UP000198374">
    <property type="component" value="Unassembled WGS sequence"/>
</dbReference>
<dbReference type="OrthoDB" id="9805579at2"/>
<dbReference type="SMART" id="SM00957">
    <property type="entry name" value="SecA_DEAD"/>
    <property type="match status" value="1"/>
</dbReference>
<dbReference type="InterPro" id="IPR014001">
    <property type="entry name" value="Helicase_ATP-bd"/>
</dbReference>
<reference evidence="16 17" key="1">
    <citation type="submission" date="2015-11" db="EMBL/GenBank/DDBJ databases">
        <title>Draft genome sequences of new species of the genus Lactobacillus isolated from orchardgrass silage.</title>
        <authorList>
            <person name="Tohno M."/>
            <person name="Tanizawa Y."/>
            <person name="Arita M."/>
        </authorList>
    </citation>
    <scope>NUCLEOTIDE SEQUENCE [LARGE SCALE GENOMIC DNA]</scope>
    <source>
        <strain evidence="16 17">IWT30</strain>
    </source>
</reference>
<dbReference type="NCBIfam" id="NF009538">
    <property type="entry name" value="PRK12904.1"/>
    <property type="match status" value="1"/>
</dbReference>
<evidence type="ECO:0000256" key="12">
    <source>
        <dbReference type="RuleBase" id="RU003874"/>
    </source>
</evidence>
<comment type="subunit">
    <text evidence="11">Monomer and homodimer. Part of the essential Sec protein translocation apparatus which comprises SecA, SecYEG and auxiliary proteins SecDF. Other proteins may also be involved.</text>
</comment>
<dbReference type="Pfam" id="PF01043">
    <property type="entry name" value="SecA_PP_bind"/>
    <property type="match status" value="1"/>
</dbReference>
<name>A0A1Z5IDS4_9LACO</name>
<comment type="caution">
    <text evidence="16">The sequence shown here is derived from an EMBL/GenBank/DDBJ whole genome shotgun (WGS) entry which is preliminary data.</text>
</comment>
<dbReference type="InterPro" id="IPR011130">
    <property type="entry name" value="SecA_preprotein_X-link_dom"/>
</dbReference>
<dbReference type="FunFam" id="3.40.50.300:FF:000429">
    <property type="entry name" value="Preprotein translocase subunit SecA"/>
    <property type="match status" value="1"/>
</dbReference>
<keyword evidence="6 11" id="KW-0067">ATP-binding</keyword>
<dbReference type="EC" id="7.4.2.8" evidence="11"/>
<evidence type="ECO:0000313" key="17">
    <source>
        <dbReference type="Proteomes" id="UP000198374"/>
    </source>
</evidence>
<keyword evidence="3 11" id="KW-1003">Cell membrane</keyword>
<evidence type="ECO:0000256" key="5">
    <source>
        <dbReference type="ARBA" id="ARBA00022741"/>
    </source>
</evidence>
<evidence type="ECO:0000256" key="6">
    <source>
        <dbReference type="ARBA" id="ARBA00022840"/>
    </source>
</evidence>
<dbReference type="PANTHER" id="PTHR30612:SF0">
    <property type="entry name" value="CHLOROPLAST PROTEIN-TRANSPORTING ATPASE"/>
    <property type="match status" value="1"/>
</dbReference>
<dbReference type="RefSeq" id="WP_089109587.1">
    <property type="nucleotide sequence ID" value="NZ_BCMF01000008.1"/>
</dbReference>
<keyword evidence="8 11" id="KW-1278">Translocase</keyword>
<comment type="function">
    <text evidence="11">Part of the Sec protein translocase complex. Interacts with the SecYEG preprotein conducting channel. Has a central role in coupling the hydrolysis of ATP to the transfer of proteins into and across the cell membrane, serving as an ATP-driven molecular motor driving the stepwise translocation of polypeptide chains across the membrane.</text>
</comment>
<feature type="domain" description="SecA family profile" evidence="15">
    <location>
        <begin position="1"/>
        <end position="570"/>
    </location>
</feature>
<dbReference type="PRINTS" id="PR00906">
    <property type="entry name" value="SECA"/>
</dbReference>
<organism evidence="16 17">
    <name type="scientific">Secundilactobacillus mixtipabuli</name>
    <dbReference type="NCBI Taxonomy" id="1435342"/>
    <lineage>
        <taxon>Bacteria</taxon>
        <taxon>Bacillati</taxon>
        <taxon>Bacillota</taxon>
        <taxon>Bacilli</taxon>
        <taxon>Lactobacillales</taxon>
        <taxon>Lactobacillaceae</taxon>
        <taxon>Secundilactobacillus</taxon>
    </lineage>
</organism>
<dbReference type="GO" id="GO:0005524">
    <property type="term" value="F:ATP binding"/>
    <property type="evidence" value="ECO:0007669"/>
    <property type="project" value="UniProtKB-UniRule"/>
</dbReference>
<feature type="binding site" evidence="11">
    <location>
        <position position="492"/>
    </location>
    <ligand>
        <name>ATP</name>
        <dbReference type="ChEBI" id="CHEBI:30616"/>
    </ligand>
</feature>
<dbReference type="Gene3D" id="3.90.1440.10">
    <property type="entry name" value="SecA, preprotein cross-linking domain"/>
    <property type="match status" value="1"/>
</dbReference>
<evidence type="ECO:0000313" key="16">
    <source>
        <dbReference type="EMBL" id="GAW99798.1"/>
    </source>
</evidence>
<keyword evidence="5 11" id="KW-0547">Nucleotide-binding</keyword>
<dbReference type="PROSITE" id="PS51194">
    <property type="entry name" value="HELICASE_CTER"/>
    <property type="match status" value="1"/>
</dbReference>
<dbReference type="FunFam" id="3.90.1440.10:FF:000001">
    <property type="entry name" value="Preprotein translocase subunit SecA"/>
    <property type="match status" value="1"/>
</dbReference>
<dbReference type="SMART" id="SM00958">
    <property type="entry name" value="SecA_PP_bind"/>
    <property type="match status" value="1"/>
</dbReference>
<feature type="binding site" evidence="11">
    <location>
        <begin position="103"/>
        <end position="107"/>
    </location>
    <ligand>
        <name>ATP</name>
        <dbReference type="ChEBI" id="CHEBI:30616"/>
    </ligand>
</feature>
<keyword evidence="7 11" id="KW-0653">Protein transport</keyword>
<dbReference type="InterPro" id="IPR014018">
    <property type="entry name" value="SecA_motor_DEAD"/>
</dbReference>
<dbReference type="InterPro" id="IPR036266">
    <property type="entry name" value="SecA_Wing/Scaffold_sf"/>
</dbReference>
<dbReference type="InterPro" id="IPR011116">
    <property type="entry name" value="SecA_Wing/Scaffold"/>
</dbReference>
<evidence type="ECO:0000256" key="2">
    <source>
        <dbReference type="ARBA" id="ARBA00022448"/>
    </source>
</evidence>
<dbReference type="CDD" id="cd18803">
    <property type="entry name" value="SF2_C_secA"/>
    <property type="match status" value="1"/>
</dbReference>
<dbReference type="Gene3D" id="1.10.3060.10">
    <property type="entry name" value="Helical scaffold and wing domains of SecA"/>
    <property type="match status" value="1"/>
</dbReference>
<dbReference type="InterPro" id="IPR020937">
    <property type="entry name" value="SecA_CS"/>
</dbReference>
<feature type="domain" description="Helicase C-terminal" evidence="14">
    <location>
        <begin position="410"/>
        <end position="576"/>
    </location>
</feature>
<evidence type="ECO:0000256" key="4">
    <source>
        <dbReference type="ARBA" id="ARBA00022490"/>
    </source>
</evidence>
<dbReference type="Pfam" id="PF21090">
    <property type="entry name" value="P-loop_SecA"/>
    <property type="match status" value="2"/>
</dbReference>
<evidence type="ECO:0000256" key="8">
    <source>
        <dbReference type="ARBA" id="ARBA00022967"/>
    </source>
</evidence>
<dbReference type="InterPro" id="IPR001650">
    <property type="entry name" value="Helicase_C-like"/>
</dbReference>
<dbReference type="SUPFAM" id="SSF52540">
    <property type="entry name" value="P-loop containing nucleoside triphosphate hydrolases"/>
    <property type="match status" value="2"/>
</dbReference>
<dbReference type="GO" id="GO:0017038">
    <property type="term" value="P:protein import"/>
    <property type="evidence" value="ECO:0007669"/>
    <property type="project" value="InterPro"/>
</dbReference>
<dbReference type="SUPFAM" id="SSF81886">
    <property type="entry name" value="Helical scaffold and wing domains of SecA"/>
    <property type="match status" value="1"/>
</dbReference>
<dbReference type="NCBIfam" id="NF006630">
    <property type="entry name" value="PRK09200.1"/>
    <property type="match status" value="1"/>
</dbReference>
<dbReference type="GO" id="GO:0031522">
    <property type="term" value="C:cell envelope Sec protein transport complex"/>
    <property type="evidence" value="ECO:0007669"/>
    <property type="project" value="TreeGrafter"/>
</dbReference>
<keyword evidence="4 11" id="KW-0963">Cytoplasm</keyword>
<evidence type="ECO:0000259" key="13">
    <source>
        <dbReference type="PROSITE" id="PS51192"/>
    </source>
</evidence>
<dbReference type="PROSITE" id="PS51196">
    <property type="entry name" value="SECA_MOTOR_DEAD"/>
    <property type="match status" value="1"/>
</dbReference>
<dbReference type="GO" id="GO:0008564">
    <property type="term" value="F:protein-exporting ATPase activity"/>
    <property type="evidence" value="ECO:0007669"/>
    <property type="project" value="UniProtKB-EC"/>
</dbReference>
<evidence type="ECO:0000259" key="14">
    <source>
        <dbReference type="PROSITE" id="PS51194"/>
    </source>
</evidence>
<comment type="similarity">
    <text evidence="1 11 12">Belongs to the SecA family.</text>
</comment>
<dbReference type="PANTHER" id="PTHR30612">
    <property type="entry name" value="SECA INNER MEMBRANE COMPONENT OF SEC PROTEIN SECRETION SYSTEM"/>
    <property type="match status" value="1"/>
</dbReference>
<dbReference type="SUPFAM" id="SSF81767">
    <property type="entry name" value="Pre-protein crosslinking domain of SecA"/>
    <property type="match status" value="1"/>
</dbReference>
<keyword evidence="10 11" id="KW-0472">Membrane</keyword>
<evidence type="ECO:0000256" key="9">
    <source>
        <dbReference type="ARBA" id="ARBA00023010"/>
    </source>
</evidence>
<dbReference type="PROSITE" id="PS01312">
    <property type="entry name" value="SECA"/>
    <property type="match status" value="1"/>
</dbReference>
<dbReference type="GO" id="GO:0005886">
    <property type="term" value="C:plasma membrane"/>
    <property type="evidence" value="ECO:0007669"/>
    <property type="project" value="UniProtKB-SubCell"/>
</dbReference>
<dbReference type="CDD" id="cd17928">
    <property type="entry name" value="DEXDc_SecA"/>
    <property type="match status" value="1"/>
</dbReference>
<dbReference type="PROSITE" id="PS51192">
    <property type="entry name" value="HELICASE_ATP_BIND_1"/>
    <property type="match status" value="1"/>
</dbReference>
<evidence type="ECO:0000256" key="10">
    <source>
        <dbReference type="ARBA" id="ARBA00023136"/>
    </source>
</evidence>
<evidence type="ECO:0000256" key="1">
    <source>
        <dbReference type="ARBA" id="ARBA00007650"/>
    </source>
</evidence>
<dbReference type="AlphaFoldDB" id="A0A1Z5IDS4"/>
<dbReference type="InterPro" id="IPR011115">
    <property type="entry name" value="SecA_DEAD"/>
</dbReference>
<dbReference type="InterPro" id="IPR000185">
    <property type="entry name" value="SecA"/>
</dbReference>
<dbReference type="InterPro" id="IPR044722">
    <property type="entry name" value="SecA_SF2_C"/>
</dbReference>
<dbReference type="Pfam" id="PF07516">
    <property type="entry name" value="SecA_SW"/>
    <property type="match status" value="1"/>
</dbReference>
<dbReference type="NCBIfam" id="TIGR00963">
    <property type="entry name" value="secA"/>
    <property type="match status" value="1"/>
</dbReference>
<comment type="subcellular location">
    <subcellularLocation>
        <location evidence="11">Cell membrane</location>
        <topology evidence="11">Peripheral membrane protein</topology>
        <orientation evidence="11">Cytoplasmic side</orientation>
    </subcellularLocation>
    <subcellularLocation>
        <location evidence="11">Cytoplasm</location>
    </subcellularLocation>
    <text evidence="11">Distribution is 50-50.</text>
</comment>
<evidence type="ECO:0000256" key="7">
    <source>
        <dbReference type="ARBA" id="ARBA00022927"/>
    </source>
</evidence>
<evidence type="ECO:0000256" key="3">
    <source>
        <dbReference type="ARBA" id="ARBA00022475"/>
    </source>
</evidence>
<keyword evidence="17" id="KW-1185">Reference proteome</keyword>
<feature type="domain" description="Helicase ATP-binding" evidence="13">
    <location>
        <begin position="87"/>
        <end position="225"/>
    </location>
</feature>
<dbReference type="GO" id="GO:0006605">
    <property type="term" value="P:protein targeting"/>
    <property type="evidence" value="ECO:0007669"/>
    <property type="project" value="UniProtKB-UniRule"/>
</dbReference>
<sequence>MANFLKRWVESDKRELRRISKIADKVNSYSKEYEALSDDELKAKTPEFQKRYQDGETLDDLLPEAFAVAREGAKRVLGLYPFHVQIMGGIVLHEGNIAEMKTGEGKTLTATMPVYLNALSGKGVHVVTVNEYLSSRDAEEMGELYNWLGLSVGLNLTEKSPEEKREAYNCDITYSTNSEIGFDYLRDNMVVYKEDMVQRPLNFAIVDEVDSILIDEARTPLIISGQSEGTSQLYQRTDRFAKTLHEDTDYKIDLESKSVSLTEEGIAKAEKYFNLKNLFDTDNTALTHHLDQALRANFIMLRDKDYVVSDGEVLIVDSFTGRVMEGRRYSDGLHQAIEAKEGVDIQEESKTMANITYQNMFRMYDKLAGMTGTARTEIEEFREIYSMEVISVPTNKPVIRLDEPDVLYPTLEAKFDAVADRIKELHEKGQPILVGTVAVETSEYISELLDKANIPHVVLNAKNHAKEADIIMNAGQRGAVTIATNMAGRGTDIKLGPGVRELGGLVVLGTERHESRRIDNQLRGRSGRQGDPGLTQFYLSLEDDLMRRFGTDRVKGFLERMNVEGDDAVIKSRMISRQVESAQKRVEGNNYDSRKNVLQYDDVMRAQREVIYNQRNEVINEDQSLRWVIKPMFDRTIDRVVNLHTQGEQKDWDLSTILDFAISALVSPDKIKLADLKNKDADQIKALLKGLADGVYEDKKKQLYDPAQMLEFEKVVILRVVDSHWTDHIDVMDQLRTSIGLRGYGQLNPLVEYQQDGYRMFEEMIADIDYDATRLFMKSEIRQNIKR</sequence>
<dbReference type="GO" id="GO:0005829">
    <property type="term" value="C:cytosol"/>
    <property type="evidence" value="ECO:0007669"/>
    <property type="project" value="TreeGrafter"/>
</dbReference>